<proteinExistence type="predicted"/>
<evidence type="ECO:0000313" key="2">
    <source>
        <dbReference type="Proteomes" id="UP000221165"/>
    </source>
</evidence>
<evidence type="ECO:0000313" key="1">
    <source>
        <dbReference type="EMBL" id="PHJ16521.1"/>
    </source>
</evidence>
<dbReference type="RefSeq" id="XP_067918249.1">
    <property type="nucleotide sequence ID" value="XM_068069775.1"/>
</dbReference>
<dbReference type="Proteomes" id="UP000221165">
    <property type="component" value="Unassembled WGS sequence"/>
</dbReference>
<name>A0A2C6JG13_9APIC</name>
<keyword evidence="2" id="KW-1185">Reference proteome</keyword>
<feature type="non-terminal residue" evidence="1">
    <location>
        <position position="1"/>
    </location>
</feature>
<accession>A0A2C6JG13</accession>
<dbReference type="EMBL" id="MIGC01005850">
    <property type="protein sequence ID" value="PHJ16521.1"/>
    <property type="molecule type" value="Genomic_DNA"/>
</dbReference>
<comment type="caution">
    <text evidence="1">The sequence shown here is derived from an EMBL/GenBank/DDBJ whole genome shotgun (WGS) entry which is preliminary data.</text>
</comment>
<dbReference type="AlphaFoldDB" id="A0A2C6JG13"/>
<gene>
    <name evidence="1" type="ORF">CSUI_009663</name>
</gene>
<reference evidence="1 2" key="1">
    <citation type="journal article" date="2017" name="Int. J. Parasitol.">
        <title>The genome of the protozoan parasite Cystoisospora suis and a reverse vaccinology approach to identify vaccine candidates.</title>
        <authorList>
            <person name="Palmieri N."/>
            <person name="Shrestha A."/>
            <person name="Ruttkowski B."/>
            <person name="Beck T."/>
            <person name="Vogl C."/>
            <person name="Tomley F."/>
            <person name="Blake D.P."/>
            <person name="Joachim A."/>
        </authorList>
    </citation>
    <scope>NUCLEOTIDE SEQUENCE [LARGE SCALE GENOMIC DNA]</scope>
    <source>
        <strain evidence="1 2">Wien I</strain>
    </source>
</reference>
<sequence length="38" mass="4185">GSRLLRRGVALCTVLTWERVPSLGVGRWLAAESAPCRF</sequence>
<dbReference type="GeneID" id="94432986"/>
<protein>
    <submittedName>
        <fullName evidence="1">Uncharacterized protein</fullName>
    </submittedName>
</protein>
<dbReference type="VEuPathDB" id="ToxoDB:CSUI_009663"/>
<organism evidence="1 2">
    <name type="scientific">Cystoisospora suis</name>
    <dbReference type="NCBI Taxonomy" id="483139"/>
    <lineage>
        <taxon>Eukaryota</taxon>
        <taxon>Sar</taxon>
        <taxon>Alveolata</taxon>
        <taxon>Apicomplexa</taxon>
        <taxon>Conoidasida</taxon>
        <taxon>Coccidia</taxon>
        <taxon>Eucoccidiorida</taxon>
        <taxon>Eimeriorina</taxon>
        <taxon>Sarcocystidae</taxon>
        <taxon>Cystoisospora</taxon>
    </lineage>
</organism>